<accession>A0ABR3XKZ1</accession>
<evidence type="ECO:0000313" key="4">
    <source>
        <dbReference type="Proteomes" id="UP001583177"/>
    </source>
</evidence>
<organism evidence="3 4">
    <name type="scientific">Diaporthe australafricana</name>
    <dbReference type="NCBI Taxonomy" id="127596"/>
    <lineage>
        <taxon>Eukaryota</taxon>
        <taxon>Fungi</taxon>
        <taxon>Dikarya</taxon>
        <taxon>Ascomycota</taxon>
        <taxon>Pezizomycotina</taxon>
        <taxon>Sordariomycetes</taxon>
        <taxon>Sordariomycetidae</taxon>
        <taxon>Diaporthales</taxon>
        <taxon>Diaporthaceae</taxon>
        <taxon>Diaporthe</taxon>
    </lineage>
</organism>
<evidence type="ECO:0000259" key="2">
    <source>
        <dbReference type="Pfam" id="PF20150"/>
    </source>
</evidence>
<dbReference type="InterPro" id="IPR045518">
    <property type="entry name" value="2EXR"/>
</dbReference>
<protein>
    <recommendedName>
        <fullName evidence="2">2EXR domain-containing protein</fullName>
    </recommendedName>
</protein>
<dbReference type="EMBL" id="JAWRVE010000017">
    <property type="protein sequence ID" value="KAL1876217.1"/>
    <property type="molecule type" value="Genomic_DNA"/>
</dbReference>
<feature type="domain" description="2EXR" evidence="2">
    <location>
        <begin position="71"/>
        <end position="138"/>
    </location>
</feature>
<proteinExistence type="predicted"/>
<feature type="compositionally biased region" description="Polar residues" evidence="1">
    <location>
        <begin position="9"/>
        <end position="20"/>
    </location>
</feature>
<dbReference type="Pfam" id="PF20150">
    <property type="entry name" value="2EXR"/>
    <property type="match status" value="1"/>
</dbReference>
<gene>
    <name evidence="3" type="ORF">Daus18300_002845</name>
</gene>
<keyword evidence="4" id="KW-1185">Reference proteome</keyword>
<dbReference type="Proteomes" id="UP001583177">
    <property type="component" value="Unassembled WGS sequence"/>
</dbReference>
<sequence>MGYAMSKLPVTSSWPPTNGEQSKDTINKDTISKDTISKDQNCVGRDQYRLNTTGNAEHDKATEQLEAPTTFYSYRKLPVEVKYMIWEHTLPTDRRVIEMKKVLNCGSFHLRMSQPTPDAVNVALSVDRASRALVFRNYVPLKLDMRIKPTDYDIWEDPGRMGVKLLFPAQTVFMSERLGDTVVAKDRHVLVFPYRPATHGLDTLTATWPASPTGATYVVLSSSRLDHWLRPVASFPHDWLLRLFKEEWNCLPQQGERDSPPVGWEAEVDFWNSPHEHNVPYILEFKGRKPGACRRLEKGSS</sequence>
<name>A0ABR3XKZ1_9PEZI</name>
<evidence type="ECO:0000313" key="3">
    <source>
        <dbReference type="EMBL" id="KAL1876217.1"/>
    </source>
</evidence>
<reference evidence="3 4" key="1">
    <citation type="journal article" date="2024" name="IMA Fungus">
        <title>IMA Genome - F19 : A genome assembly and annotation guide to empower mycologists, including annotated draft genome sequences of Ceratocystis pirilliformis, Diaporthe australafricana, Fusarium ophioides, Paecilomyces lecythidis, and Sporothrix stenoceras.</title>
        <authorList>
            <person name="Aylward J."/>
            <person name="Wilson A.M."/>
            <person name="Visagie C.M."/>
            <person name="Spraker J."/>
            <person name="Barnes I."/>
            <person name="Buitendag C."/>
            <person name="Ceriani C."/>
            <person name="Del Mar Angel L."/>
            <person name="du Plessis D."/>
            <person name="Fuchs T."/>
            <person name="Gasser K."/>
            <person name="Kramer D."/>
            <person name="Li W."/>
            <person name="Munsamy K."/>
            <person name="Piso A."/>
            <person name="Price J.L."/>
            <person name="Sonnekus B."/>
            <person name="Thomas C."/>
            <person name="van der Nest A."/>
            <person name="van Dijk A."/>
            <person name="van Heerden A."/>
            <person name="van Vuuren N."/>
            <person name="Yilmaz N."/>
            <person name="Duong T.A."/>
            <person name="van der Merwe N.A."/>
            <person name="Wingfield M.J."/>
            <person name="Wingfield B.D."/>
        </authorList>
    </citation>
    <scope>NUCLEOTIDE SEQUENCE [LARGE SCALE GENOMIC DNA]</scope>
    <source>
        <strain evidence="3 4">CMW 18300</strain>
    </source>
</reference>
<comment type="caution">
    <text evidence="3">The sequence shown here is derived from an EMBL/GenBank/DDBJ whole genome shotgun (WGS) entry which is preliminary data.</text>
</comment>
<feature type="region of interest" description="Disordered" evidence="1">
    <location>
        <begin position="1"/>
        <end position="27"/>
    </location>
</feature>
<evidence type="ECO:0000256" key="1">
    <source>
        <dbReference type="SAM" id="MobiDB-lite"/>
    </source>
</evidence>